<dbReference type="Gene3D" id="3.30.70.370">
    <property type="match status" value="1"/>
</dbReference>
<dbReference type="AlphaFoldDB" id="A0A8J2W586"/>
<evidence type="ECO:0000256" key="28">
    <source>
        <dbReference type="ARBA" id="ARBA00067826"/>
    </source>
</evidence>
<proteinExistence type="inferred from homology"/>
<dbReference type="GO" id="GO:0032482">
    <property type="term" value="P:Rab protein signal transduction"/>
    <property type="evidence" value="ECO:0007669"/>
    <property type="project" value="InterPro"/>
</dbReference>
<dbReference type="PROSITE" id="PS50832">
    <property type="entry name" value="S1_IF1_TYPE"/>
    <property type="match status" value="1"/>
</dbReference>
<dbReference type="GO" id="GO:0005525">
    <property type="term" value="F:GTP binding"/>
    <property type="evidence" value="ECO:0007669"/>
    <property type="project" value="UniProtKB-KW"/>
</dbReference>
<evidence type="ECO:0000259" key="32">
    <source>
        <dbReference type="PROSITE" id="PS50832"/>
    </source>
</evidence>
<keyword evidence="12" id="KW-0808">Transferase</keyword>
<keyword evidence="34" id="KW-1185">Reference proteome</keyword>
<dbReference type="InterPro" id="IPR001806">
    <property type="entry name" value="Small_GTPase"/>
</dbReference>
<dbReference type="GO" id="GO:0003723">
    <property type="term" value="F:RNA binding"/>
    <property type="evidence" value="ECO:0007669"/>
    <property type="project" value="InterPro"/>
</dbReference>
<dbReference type="Proteomes" id="UP000789524">
    <property type="component" value="Unassembled WGS sequence"/>
</dbReference>
<dbReference type="CDD" id="cd05792">
    <property type="entry name" value="S1_eIF1AD_like"/>
    <property type="match status" value="1"/>
</dbReference>
<dbReference type="GO" id="GO:0008408">
    <property type="term" value="F:3'-5' exonuclease activity"/>
    <property type="evidence" value="ECO:0007669"/>
    <property type="project" value="TreeGrafter"/>
</dbReference>
<dbReference type="EMBL" id="CAKASE010000067">
    <property type="protein sequence ID" value="CAG9571620.1"/>
    <property type="molecule type" value="Genomic_DNA"/>
</dbReference>
<evidence type="ECO:0000256" key="31">
    <source>
        <dbReference type="SAM" id="MobiDB-lite"/>
    </source>
</evidence>
<comment type="cofactor">
    <cofactor evidence="1">
        <name>Mg(2+)</name>
        <dbReference type="ChEBI" id="CHEBI:18420"/>
    </cofactor>
</comment>
<dbReference type="InterPro" id="IPR001098">
    <property type="entry name" value="DNA-dir_DNA_pol_A_palm_dom"/>
</dbReference>
<dbReference type="SMART" id="SM00652">
    <property type="entry name" value="eIF1a"/>
    <property type="match status" value="1"/>
</dbReference>
<dbReference type="PANTHER" id="PTHR10267:SF0">
    <property type="entry name" value="DNA POLYMERASE SUBUNIT GAMMA-1"/>
    <property type="match status" value="1"/>
</dbReference>
<dbReference type="GO" id="GO:0046872">
    <property type="term" value="F:metal ion binding"/>
    <property type="evidence" value="ECO:0007669"/>
    <property type="project" value="UniProtKB-KW"/>
</dbReference>
<evidence type="ECO:0000256" key="1">
    <source>
        <dbReference type="ARBA" id="ARBA00001946"/>
    </source>
</evidence>
<comment type="function">
    <text evidence="29">The small GTPases Rab are key regulators of intracellular membrane trafficking, from the formation of transport vesicles to their fusion with membranes. Rabs cycle between an inactive GDP-bound form and an active GTP-bound form that is able to recruit to membranes different sets of downstream effectors directly responsible for vesicle formation, movement, tethering and fusion. RAB30 is required for maintaining the structural integrity of the Golgi apparatus, possibly by mediating interactions with cytoplasmic scaffolding proteins. Facilitates lipid homeostasis during fasting by regulating hepatic protein and lipid trafficking in a PPAR-alpha-dependent manner. Promotes autophagosome biogenesis during bacterial infection such as group A Streptococcus infection.</text>
</comment>
<keyword evidence="23" id="KW-0449">Lipoprotein</keyword>
<dbReference type="CDD" id="cd04114">
    <property type="entry name" value="Rab30"/>
    <property type="match status" value="1"/>
</dbReference>
<evidence type="ECO:0000256" key="2">
    <source>
        <dbReference type="ARBA" id="ARBA00004198"/>
    </source>
</evidence>
<evidence type="ECO:0000256" key="3">
    <source>
        <dbReference type="ARBA" id="ARBA00004222"/>
    </source>
</evidence>
<evidence type="ECO:0000256" key="23">
    <source>
        <dbReference type="ARBA" id="ARBA00023288"/>
    </source>
</evidence>
<evidence type="ECO:0000256" key="5">
    <source>
        <dbReference type="ARBA" id="ARBA00004423"/>
    </source>
</evidence>
<dbReference type="GO" id="GO:0005764">
    <property type="term" value="C:lysosome"/>
    <property type="evidence" value="ECO:0007669"/>
    <property type="project" value="UniProtKB-SubCell"/>
</dbReference>
<keyword evidence="21" id="KW-0472">Membrane</keyword>
<evidence type="ECO:0000256" key="30">
    <source>
        <dbReference type="PROSITE-ProRule" id="PRU00181"/>
    </source>
</evidence>
<dbReference type="EC" id="3.6.5.2" evidence="8"/>
<evidence type="ECO:0000256" key="4">
    <source>
        <dbReference type="ARBA" id="ARBA00004371"/>
    </source>
</evidence>
<keyword evidence="15" id="KW-0547">Nucleotide-binding</keyword>
<organism evidence="33 34">
    <name type="scientific">Danaus chrysippus</name>
    <name type="common">African queen</name>
    <dbReference type="NCBI Taxonomy" id="151541"/>
    <lineage>
        <taxon>Eukaryota</taxon>
        <taxon>Metazoa</taxon>
        <taxon>Ecdysozoa</taxon>
        <taxon>Arthropoda</taxon>
        <taxon>Hexapoda</taxon>
        <taxon>Insecta</taxon>
        <taxon>Pterygota</taxon>
        <taxon>Neoptera</taxon>
        <taxon>Endopterygota</taxon>
        <taxon>Lepidoptera</taxon>
        <taxon>Glossata</taxon>
        <taxon>Ditrysia</taxon>
        <taxon>Papilionoidea</taxon>
        <taxon>Nymphalidae</taxon>
        <taxon>Danainae</taxon>
        <taxon>Danaini</taxon>
        <taxon>Danaina</taxon>
        <taxon>Danaus</taxon>
        <taxon>Anosia</taxon>
    </lineage>
</organism>
<keyword evidence="18" id="KW-0239">DNA-directed DNA polymerase</keyword>
<comment type="similarity">
    <text evidence="7">Belongs to the small GTPase superfamily. Rab family.</text>
</comment>
<evidence type="ECO:0000256" key="16">
    <source>
        <dbReference type="ARBA" id="ARBA00022801"/>
    </source>
</evidence>
<sequence>MEDYKFLFKVVLVGNAGVGKTCLVRRFTQGLFPPGQGATIGVDFMIKTVEVDGEKVKLQIWDTAGQERFRSITQSYYRSAHALILVYDISCQPTFDCLPDWLREIEEYANNKVLRILVGNKTDREDKEIPRHIGEDFAQRHGMYFLETSAKEAENVERLFMEIAVELMEVLSFGRMMSYWRNNRERVCGQQAVRLPDEALPLQLRGRGLAAILPLVVVCGTLTRRASEPTWMTASNAQSDRVGSELRSMVTAPPGYRFVGADVDSQELWIAALLGDSSCMCGGSAFGWAVLAGDKRTNTDLHSLTAAAAGVRRDHAKVINYARIYGAGQNFAERLLKQFNPTMTISEAKSKAAKMFATTKGKRVYRLKEKYLDGFIDEELGDQTVEMTSYQAMRLAKLSGRTTDEMFEKPRWEGGTESHMFNKLEEIAESSCPRTSFLEGRLSRSLEAAHNGGGTKLNWVVQSAAADFLHLMLVSMRHMQPSARFCLSFHDEVRYLVPEEHKYEAALALQITNLLTRAFCSQRVGIHDLPMSVAFFSSVEVDRVLRKEANMDCVTPSNPHGLEKGYVTKRKHVMNGTLWDDYELPKENQSIVKVLKSRGNNLHEIQTPSGEEYLVSMPGKFRKNIWVKRGDYILVEPIEEGDKVKAEIVKIMNKGSIKYYKENNVWPKEFDDNKKEEIKENDDDLFVNTNRAHMKSYSSDRDSSDSSGSDSQSDD</sequence>
<dbReference type="Gene3D" id="1.10.150.20">
    <property type="entry name" value="5' to 3' exonuclease, C-terminal subdomain"/>
    <property type="match status" value="1"/>
</dbReference>
<dbReference type="InterPro" id="IPR005225">
    <property type="entry name" value="Small_GTP-bd"/>
</dbReference>
<dbReference type="InterPro" id="IPR027417">
    <property type="entry name" value="P-loop_NTPase"/>
</dbReference>
<evidence type="ECO:0000256" key="12">
    <source>
        <dbReference type="ARBA" id="ARBA00022679"/>
    </source>
</evidence>
<dbReference type="InterPro" id="IPR001253">
    <property type="entry name" value="TIF_eIF-1A"/>
</dbReference>
<evidence type="ECO:0000256" key="15">
    <source>
        <dbReference type="ARBA" id="ARBA00022741"/>
    </source>
</evidence>
<dbReference type="PROSITE" id="PS51421">
    <property type="entry name" value="RAS"/>
    <property type="match status" value="1"/>
</dbReference>
<evidence type="ECO:0000256" key="10">
    <source>
        <dbReference type="ARBA" id="ARBA00022481"/>
    </source>
</evidence>
<name>A0A8J2W586_9NEOP</name>
<evidence type="ECO:0000256" key="11">
    <source>
        <dbReference type="ARBA" id="ARBA00022490"/>
    </source>
</evidence>
<dbReference type="GO" id="GO:0003887">
    <property type="term" value="F:DNA-directed DNA polymerase activity"/>
    <property type="evidence" value="ECO:0007669"/>
    <property type="project" value="UniProtKB-KW"/>
</dbReference>
<keyword evidence="13" id="KW-0548">Nucleotidyltransferase</keyword>
<keyword evidence="25" id="KW-0968">Cytoplasmic vesicle</keyword>
<accession>A0A8J2W586</accession>
<evidence type="ECO:0000256" key="18">
    <source>
        <dbReference type="ARBA" id="ARBA00022932"/>
    </source>
</evidence>
<evidence type="ECO:0000256" key="22">
    <source>
        <dbReference type="ARBA" id="ARBA00023228"/>
    </source>
</evidence>
<dbReference type="Pfam" id="PF00071">
    <property type="entry name" value="Ras"/>
    <property type="match status" value="1"/>
</dbReference>
<dbReference type="NCBIfam" id="TIGR00231">
    <property type="entry name" value="small_GTP"/>
    <property type="match status" value="1"/>
</dbReference>
<dbReference type="SUPFAM" id="SSF56672">
    <property type="entry name" value="DNA/RNA polymerases"/>
    <property type="match status" value="1"/>
</dbReference>
<evidence type="ECO:0000256" key="6">
    <source>
        <dbReference type="ARBA" id="ARBA00004652"/>
    </source>
</evidence>
<evidence type="ECO:0000256" key="20">
    <source>
        <dbReference type="ARBA" id="ARBA00023134"/>
    </source>
</evidence>
<dbReference type="SMART" id="SM00174">
    <property type="entry name" value="RHO"/>
    <property type="match status" value="1"/>
</dbReference>
<evidence type="ECO:0000256" key="7">
    <source>
        <dbReference type="ARBA" id="ARBA00006270"/>
    </source>
</evidence>
<keyword evidence="19" id="KW-0333">Golgi apparatus</keyword>
<evidence type="ECO:0000256" key="8">
    <source>
        <dbReference type="ARBA" id="ARBA00011984"/>
    </source>
</evidence>
<dbReference type="Gene3D" id="2.40.50.140">
    <property type="entry name" value="Nucleic acid-binding proteins"/>
    <property type="match status" value="1"/>
</dbReference>
<dbReference type="SMART" id="SM00175">
    <property type="entry name" value="RAB"/>
    <property type="match status" value="1"/>
</dbReference>
<evidence type="ECO:0000256" key="19">
    <source>
        <dbReference type="ARBA" id="ARBA00023034"/>
    </source>
</evidence>
<keyword evidence="20" id="KW-0342">GTP-binding</keyword>
<keyword evidence="10" id="KW-0488">Methylation</keyword>
<dbReference type="InterPro" id="IPR012340">
    <property type="entry name" value="NA-bd_OB-fold"/>
</dbReference>
<dbReference type="Pfam" id="PF01176">
    <property type="entry name" value="eIF-1a"/>
    <property type="match status" value="1"/>
</dbReference>
<dbReference type="GO" id="GO:0000421">
    <property type="term" value="C:autophagosome membrane"/>
    <property type="evidence" value="ECO:0007669"/>
    <property type="project" value="UniProtKB-SubCell"/>
</dbReference>
<keyword evidence="30" id="KW-0396">Initiation factor</keyword>
<gene>
    <name evidence="33" type="ORF">DCHRY22_LOCUS9743</name>
</gene>
<evidence type="ECO:0000256" key="17">
    <source>
        <dbReference type="ARBA" id="ARBA00022842"/>
    </source>
</evidence>
<dbReference type="SMART" id="SM00173">
    <property type="entry name" value="RAS"/>
    <property type="match status" value="1"/>
</dbReference>
<dbReference type="GO" id="GO:0003925">
    <property type="term" value="F:G protein activity"/>
    <property type="evidence" value="ECO:0007669"/>
    <property type="project" value="UniProtKB-EC"/>
</dbReference>
<evidence type="ECO:0000256" key="21">
    <source>
        <dbReference type="ARBA" id="ARBA00023136"/>
    </source>
</evidence>
<dbReference type="GO" id="GO:0006264">
    <property type="term" value="P:mitochondrial DNA replication"/>
    <property type="evidence" value="ECO:0007669"/>
    <property type="project" value="TreeGrafter"/>
</dbReference>
<evidence type="ECO:0000256" key="14">
    <source>
        <dbReference type="ARBA" id="ARBA00022723"/>
    </source>
</evidence>
<evidence type="ECO:0000256" key="24">
    <source>
        <dbReference type="ARBA" id="ARBA00023289"/>
    </source>
</evidence>
<dbReference type="PROSITE" id="PS51419">
    <property type="entry name" value="RAB"/>
    <property type="match status" value="1"/>
</dbReference>
<protein>
    <recommendedName>
        <fullName evidence="28">Ras-related protein Rab-30</fullName>
        <ecNumber evidence="9">2.7.7.7</ecNumber>
        <ecNumber evidence="8">3.6.5.2</ecNumber>
    </recommendedName>
    <alternativeName>
        <fullName evidence="26">Mitochondrial DNA polymerase catalytic subunit</fullName>
    </alternativeName>
</protein>
<dbReference type="FunFam" id="3.40.50.300:FF:000440">
    <property type="entry name" value="Ras-related protein Rab-30"/>
    <property type="match status" value="1"/>
</dbReference>
<keyword evidence="14" id="KW-0479">Metal-binding</keyword>
<dbReference type="InterPro" id="IPR041820">
    <property type="entry name" value="Rab30"/>
</dbReference>
<keyword evidence="30" id="KW-0648">Protein biosynthesis</keyword>
<dbReference type="GO" id="GO:0003743">
    <property type="term" value="F:translation initiation factor activity"/>
    <property type="evidence" value="ECO:0007669"/>
    <property type="project" value="UniProtKB-UniRule"/>
</dbReference>
<dbReference type="PROSITE" id="PS00447">
    <property type="entry name" value="DNA_POLYMERASE_A"/>
    <property type="match status" value="1"/>
</dbReference>
<keyword evidence="24" id="KW-0636">Prenylation</keyword>
<dbReference type="SMART" id="SM00482">
    <property type="entry name" value="POLAc"/>
    <property type="match status" value="1"/>
</dbReference>
<evidence type="ECO:0000256" key="27">
    <source>
        <dbReference type="ARBA" id="ARBA00047660"/>
    </source>
</evidence>
<dbReference type="Gene3D" id="3.40.50.300">
    <property type="entry name" value="P-loop containing nucleotide triphosphate hydrolases"/>
    <property type="match status" value="1"/>
</dbReference>
<comment type="catalytic activity">
    <reaction evidence="27">
        <text>GTP + H2O = GDP + phosphate + H(+)</text>
        <dbReference type="Rhea" id="RHEA:19669"/>
        <dbReference type="ChEBI" id="CHEBI:15377"/>
        <dbReference type="ChEBI" id="CHEBI:15378"/>
        <dbReference type="ChEBI" id="CHEBI:37565"/>
        <dbReference type="ChEBI" id="CHEBI:43474"/>
        <dbReference type="ChEBI" id="CHEBI:58189"/>
        <dbReference type="EC" id="3.6.5.2"/>
    </reaction>
    <physiologicalReaction direction="left-to-right" evidence="27">
        <dbReference type="Rhea" id="RHEA:19670"/>
    </physiologicalReaction>
</comment>
<comment type="subcellular location">
    <subcellularLocation>
        <location evidence="6">Cytoplasmic vesicle</location>
        <location evidence="6">Autophagosome membrane</location>
    </subcellularLocation>
    <subcellularLocation>
        <location evidence="3">Golgi apparatus</location>
        <location evidence="3">cis-Golgi network</location>
    </subcellularLocation>
    <subcellularLocation>
        <location evidence="2">Golgi apparatus</location>
        <location evidence="2">trans-Golgi network membrane</location>
    </subcellularLocation>
    <subcellularLocation>
        <location evidence="4">Lysosome</location>
    </subcellularLocation>
    <subcellularLocation>
        <location evidence="5">Membrane</location>
        <topology evidence="5">Lipid-anchor</topology>
        <orientation evidence="5">Cytoplasmic side</orientation>
    </subcellularLocation>
</comment>
<dbReference type="GO" id="GO:0031410">
    <property type="term" value="C:cytoplasmic vesicle"/>
    <property type="evidence" value="ECO:0007669"/>
    <property type="project" value="UniProtKB-KW"/>
</dbReference>
<dbReference type="PANTHER" id="PTHR10267">
    <property type="entry name" value="DNA POLYMERASE SUBUNIT GAMMA-1"/>
    <property type="match status" value="1"/>
</dbReference>
<evidence type="ECO:0000313" key="34">
    <source>
        <dbReference type="Proteomes" id="UP000789524"/>
    </source>
</evidence>
<keyword evidence="16" id="KW-0378">Hydrolase</keyword>
<dbReference type="InterPro" id="IPR043502">
    <property type="entry name" value="DNA/RNA_pol_sf"/>
</dbReference>
<evidence type="ECO:0000256" key="29">
    <source>
        <dbReference type="ARBA" id="ARBA00093384"/>
    </source>
</evidence>
<dbReference type="InterPro" id="IPR006196">
    <property type="entry name" value="RNA-binding_domain_S1_IF1"/>
</dbReference>
<dbReference type="InterPro" id="IPR019760">
    <property type="entry name" value="DNA-dir_DNA_pol_A_CS"/>
</dbReference>
<comment type="caution">
    <text evidence="33">The sequence shown here is derived from an EMBL/GenBank/DDBJ whole genome shotgun (WGS) entry which is preliminary data.</text>
</comment>
<dbReference type="SUPFAM" id="SSF50249">
    <property type="entry name" value="Nucleic acid-binding proteins"/>
    <property type="match status" value="1"/>
</dbReference>
<dbReference type="OrthoDB" id="5588663at2759"/>
<dbReference type="Pfam" id="PF00476">
    <property type="entry name" value="DNA_pol_A"/>
    <property type="match status" value="1"/>
</dbReference>
<feature type="compositionally biased region" description="Low complexity" evidence="31">
    <location>
        <begin position="705"/>
        <end position="715"/>
    </location>
</feature>
<dbReference type="SMART" id="SM00176">
    <property type="entry name" value="RAN"/>
    <property type="match status" value="1"/>
</dbReference>
<dbReference type="PRINTS" id="PR00449">
    <property type="entry name" value="RASTRNSFRMNG"/>
</dbReference>
<keyword evidence="17" id="KW-0460">Magnesium</keyword>
<dbReference type="SUPFAM" id="SSF52540">
    <property type="entry name" value="P-loop containing nucleoside triphosphate hydrolases"/>
    <property type="match status" value="1"/>
</dbReference>
<evidence type="ECO:0000256" key="26">
    <source>
        <dbReference type="ARBA" id="ARBA00031966"/>
    </source>
</evidence>
<reference evidence="33" key="1">
    <citation type="submission" date="2021-09" db="EMBL/GenBank/DDBJ databases">
        <authorList>
            <person name="Martin H S."/>
        </authorList>
    </citation>
    <scope>NUCLEOTIDE SEQUENCE</scope>
</reference>
<dbReference type="GO" id="GO:0003677">
    <property type="term" value="F:DNA binding"/>
    <property type="evidence" value="ECO:0007669"/>
    <property type="project" value="InterPro"/>
</dbReference>
<evidence type="ECO:0000256" key="25">
    <source>
        <dbReference type="ARBA" id="ARBA00023329"/>
    </source>
</evidence>
<keyword evidence="22" id="KW-0458">Lysosome</keyword>
<evidence type="ECO:0000313" key="33">
    <source>
        <dbReference type="EMBL" id="CAG9571620.1"/>
    </source>
</evidence>
<feature type="domain" description="S1-like" evidence="32">
    <location>
        <begin position="580"/>
        <end position="653"/>
    </location>
</feature>
<dbReference type="GO" id="GO:0005794">
    <property type="term" value="C:Golgi apparatus"/>
    <property type="evidence" value="ECO:0007669"/>
    <property type="project" value="UniProtKB-SubCell"/>
</dbReference>
<evidence type="ECO:0000256" key="13">
    <source>
        <dbReference type="ARBA" id="ARBA00022695"/>
    </source>
</evidence>
<dbReference type="InterPro" id="IPR002297">
    <property type="entry name" value="DNA-dir_DNA_pol_A_mt"/>
</dbReference>
<dbReference type="GO" id="GO:0005760">
    <property type="term" value="C:gamma DNA polymerase complex"/>
    <property type="evidence" value="ECO:0007669"/>
    <property type="project" value="InterPro"/>
</dbReference>
<dbReference type="EC" id="2.7.7.7" evidence="9"/>
<evidence type="ECO:0000256" key="9">
    <source>
        <dbReference type="ARBA" id="ARBA00012417"/>
    </source>
</evidence>
<keyword evidence="11" id="KW-0963">Cytoplasm</keyword>
<feature type="region of interest" description="Disordered" evidence="31">
    <location>
        <begin position="681"/>
        <end position="715"/>
    </location>
</feature>